<gene>
    <name evidence="1" type="ORF">S06H3_33896</name>
</gene>
<accession>X1P3Y3</accession>
<reference evidence="1" key="1">
    <citation type="journal article" date="2014" name="Front. Microbiol.">
        <title>High frequency of phylogenetically diverse reductive dehalogenase-homologous genes in deep subseafloor sedimentary metagenomes.</title>
        <authorList>
            <person name="Kawai M."/>
            <person name="Futagami T."/>
            <person name="Toyoda A."/>
            <person name="Takaki Y."/>
            <person name="Nishi S."/>
            <person name="Hori S."/>
            <person name="Arai W."/>
            <person name="Tsubouchi T."/>
            <person name="Morono Y."/>
            <person name="Uchiyama I."/>
            <person name="Ito T."/>
            <person name="Fujiyama A."/>
            <person name="Inagaki F."/>
            <person name="Takami H."/>
        </authorList>
    </citation>
    <scope>NUCLEOTIDE SEQUENCE</scope>
    <source>
        <strain evidence="1">Expedition CK06-06</strain>
    </source>
</reference>
<proteinExistence type="predicted"/>
<dbReference type="EMBL" id="BARV01020287">
    <property type="protein sequence ID" value="GAI25624.1"/>
    <property type="molecule type" value="Genomic_DNA"/>
</dbReference>
<organism evidence="1">
    <name type="scientific">marine sediment metagenome</name>
    <dbReference type="NCBI Taxonomy" id="412755"/>
    <lineage>
        <taxon>unclassified sequences</taxon>
        <taxon>metagenomes</taxon>
        <taxon>ecological metagenomes</taxon>
    </lineage>
</organism>
<dbReference type="AlphaFoldDB" id="X1P3Y3"/>
<evidence type="ECO:0008006" key="2">
    <source>
        <dbReference type="Google" id="ProtNLM"/>
    </source>
</evidence>
<sequence length="216" mass="25367">MSLLKFEKKYRESLDNQWKQLISLYEKIKSNVSISFEERDITKAILLRMKAYYDTQNKIKEFLNKRYMTAASDFFVEAIAFYLKLIFNKEGIDFEVHSERQIVPRRGAIRPDISVWKNDKVVAIIECKTQLGWNRDKWEEDFKKRESKLKVEFPNAKAFLVVLTSVNWAGFPDSNKKVGEQYFTLSSAWPTNISNDKIDSIIMNPIEGLFKKIISA</sequence>
<name>X1P3Y3_9ZZZZ</name>
<feature type="non-terminal residue" evidence="1">
    <location>
        <position position="216"/>
    </location>
</feature>
<comment type="caution">
    <text evidence="1">The sequence shown here is derived from an EMBL/GenBank/DDBJ whole genome shotgun (WGS) entry which is preliminary data.</text>
</comment>
<protein>
    <recommendedName>
        <fullName evidence="2">BsaWI restriction endonuclease type 2 domain-containing protein</fullName>
    </recommendedName>
</protein>
<evidence type="ECO:0000313" key="1">
    <source>
        <dbReference type="EMBL" id="GAI25624.1"/>
    </source>
</evidence>